<name>A0A7H0LJD3_9SPHN</name>
<sequence>MSQVAPRTGSSWFQRFLLPGFAFKAVIIGGGYATGRELAEFFLPSGPWGGLAGMVLAMLVWSVVAATTFLFARRTGARDYSSFFEALLGRGWVVFELGYFLFLVLILAVFGAAAGAIGHAALGLPPIAGTLALMAGIAIFAGYGNTAVEQLFKYVSFLLYGVYALFLVLALAGFGDRIATGFAIPAVSDGWALGGLTYAGYNIIGAVVILPVLRHMTSDRDAVVAGLVAGPLAMIPAIIFFVCMIAFYPQIGAEVLPSDYLLTQLGNPVFHLLFQLMIFSALLESGTGAVHAVNERIAKAWRVRRGTALGNGGRLVIAIALLVLCMLVADRFGLVTLIAKGYRALAYVFLAVYVLPLMTLGVFRLWRGGNPAPEAQ</sequence>
<reference evidence="2 3" key="1">
    <citation type="submission" date="2020-09" db="EMBL/GenBank/DDBJ databases">
        <title>Sphingomonas sp., a new species isolated from pork steak.</title>
        <authorList>
            <person name="Heidler von Heilborn D."/>
        </authorList>
    </citation>
    <scope>NUCLEOTIDE SEQUENCE [LARGE SCALE GENOMIC DNA]</scope>
    <source>
        <strain evidence="3">S8-3T</strain>
    </source>
</reference>
<dbReference type="PANTHER" id="PTHR37814:SF1">
    <property type="entry name" value="MEMBRANE PROTEIN"/>
    <property type="match status" value="1"/>
</dbReference>
<evidence type="ECO:0000256" key="1">
    <source>
        <dbReference type="SAM" id="Phobius"/>
    </source>
</evidence>
<dbReference type="EMBL" id="CP061038">
    <property type="protein sequence ID" value="QNQ09786.1"/>
    <property type="molecule type" value="Genomic_DNA"/>
</dbReference>
<evidence type="ECO:0000313" key="3">
    <source>
        <dbReference type="Proteomes" id="UP000516148"/>
    </source>
</evidence>
<dbReference type="AlphaFoldDB" id="A0A7H0LJD3"/>
<accession>A0A7H0LJD3</accession>
<dbReference type="RefSeq" id="WP_187762095.1">
    <property type="nucleotide sequence ID" value="NZ_CP061038.1"/>
</dbReference>
<evidence type="ECO:0008006" key="4">
    <source>
        <dbReference type="Google" id="ProtNLM"/>
    </source>
</evidence>
<feature type="transmembrane region" description="Helical" evidence="1">
    <location>
        <begin position="155"/>
        <end position="175"/>
    </location>
</feature>
<feature type="transmembrane region" description="Helical" evidence="1">
    <location>
        <begin position="12"/>
        <end position="32"/>
    </location>
</feature>
<feature type="transmembrane region" description="Helical" evidence="1">
    <location>
        <begin position="195"/>
        <end position="213"/>
    </location>
</feature>
<feature type="transmembrane region" description="Helical" evidence="1">
    <location>
        <begin position="315"/>
        <end position="338"/>
    </location>
</feature>
<keyword evidence="3" id="KW-1185">Reference proteome</keyword>
<feature type="transmembrane region" description="Helical" evidence="1">
    <location>
        <begin position="269"/>
        <end position="294"/>
    </location>
</feature>
<feature type="transmembrane region" description="Helical" evidence="1">
    <location>
        <begin position="123"/>
        <end position="143"/>
    </location>
</feature>
<proteinExistence type="predicted"/>
<gene>
    <name evidence="2" type="ORF">H3Z74_00550</name>
</gene>
<evidence type="ECO:0000313" key="2">
    <source>
        <dbReference type="EMBL" id="QNQ09786.1"/>
    </source>
</evidence>
<feature type="transmembrane region" description="Helical" evidence="1">
    <location>
        <begin position="225"/>
        <end position="249"/>
    </location>
</feature>
<feature type="transmembrane region" description="Helical" evidence="1">
    <location>
        <begin position="52"/>
        <end position="72"/>
    </location>
</feature>
<dbReference type="KEGG" id="spap:H3Z74_00550"/>
<feature type="transmembrane region" description="Helical" evidence="1">
    <location>
        <begin position="93"/>
        <end position="117"/>
    </location>
</feature>
<organism evidence="2 3">
    <name type="scientific">Sphingomonas alpina</name>
    <dbReference type="NCBI Taxonomy" id="653931"/>
    <lineage>
        <taxon>Bacteria</taxon>
        <taxon>Pseudomonadati</taxon>
        <taxon>Pseudomonadota</taxon>
        <taxon>Alphaproteobacteria</taxon>
        <taxon>Sphingomonadales</taxon>
        <taxon>Sphingomonadaceae</taxon>
        <taxon>Sphingomonas</taxon>
    </lineage>
</organism>
<feature type="transmembrane region" description="Helical" evidence="1">
    <location>
        <begin position="344"/>
        <end position="366"/>
    </location>
</feature>
<keyword evidence="1" id="KW-0472">Membrane</keyword>
<keyword evidence="1" id="KW-0812">Transmembrane</keyword>
<keyword evidence="1" id="KW-1133">Transmembrane helix</keyword>
<protein>
    <recommendedName>
        <fullName evidence="4">Membrane protein YkvI</fullName>
    </recommendedName>
</protein>
<dbReference type="InterPro" id="IPR038728">
    <property type="entry name" value="YkvI-like"/>
</dbReference>
<dbReference type="Proteomes" id="UP000516148">
    <property type="component" value="Chromosome"/>
</dbReference>
<dbReference type="PANTHER" id="PTHR37814">
    <property type="entry name" value="CONSERVED MEMBRANE PROTEIN"/>
    <property type="match status" value="1"/>
</dbReference>